<protein>
    <submittedName>
        <fullName evidence="2">Amino acid ABC transporter substrate-binding protein</fullName>
    </submittedName>
</protein>
<dbReference type="RefSeq" id="WP_142813056.1">
    <property type="nucleotide sequence ID" value="NZ_CP036282.1"/>
</dbReference>
<evidence type="ECO:0000313" key="3">
    <source>
        <dbReference type="Proteomes" id="UP000317365"/>
    </source>
</evidence>
<evidence type="ECO:0000313" key="2">
    <source>
        <dbReference type="EMBL" id="QDL55904.1"/>
    </source>
</evidence>
<dbReference type="Proteomes" id="UP000317365">
    <property type="component" value="Chromosome"/>
</dbReference>
<feature type="transmembrane region" description="Helical" evidence="1">
    <location>
        <begin position="25"/>
        <end position="44"/>
    </location>
</feature>
<feature type="transmembrane region" description="Helical" evidence="1">
    <location>
        <begin position="50"/>
        <end position="70"/>
    </location>
</feature>
<reference evidence="3" key="2">
    <citation type="journal article" date="2020" name="Int. J. Syst. Evol. Microbiol.">
        <title>Genomic insights into a novel species Rhodoferax aquaticus sp. nov., isolated from freshwater.</title>
        <authorList>
            <person name="Li T."/>
            <person name="Zhuo Y."/>
            <person name="Jin C.Z."/>
            <person name="Wu X."/>
            <person name="Ko S.R."/>
            <person name="Jin F.J."/>
            <person name="Ahn C.Y."/>
            <person name="Oh H.M."/>
            <person name="Lee H.G."/>
            <person name="Jin L."/>
        </authorList>
    </citation>
    <scope>NUCLEOTIDE SEQUENCE [LARGE SCALE GENOMIC DNA]</scope>
    <source>
        <strain evidence="3">Gr-4</strain>
    </source>
</reference>
<organism evidence="2 3">
    <name type="scientific">Rhodoferax aquaticus</name>
    <dbReference type="NCBI Taxonomy" id="2527691"/>
    <lineage>
        <taxon>Bacteria</taxon>
        <taxon>Pseudomonadati</taxon>
        <taxon>Pseudomonadota</taxon>
        <taxon>Betaproteobacteria</taxon>
        <taxon>Burkholderiales</taxon>
        <taxon>Comamonadaceae</taxon>
        <taxon>Rhodoferax</taxon>
    </lineage>
</organism>
<dbReference type="EMBL" id="CP036282">
    <property type="protein sequence ID" value="QDL55904.1"/>
    <property type="molecule type" value="Genomic_DNA"/>
</dbReference>
<evidence type="ECO:0000256" key="1">
    <source>
        <dbReference type="SAM" id="Phobius"/>
    </source>
</evidence>
<dbReference type="AlphaFoldDB" id="A0A515ET97"/>
<dbReference type="KEGG" id="rhg:EXZ61_17940"/>
<keyword evidence="1" id="KW-0472">Membrane</keyword>
<proteinExistence type="predicted"/>
<accession>A0A515ET97</accession>
<keyword evidence="1" id="KW-1133">Transmembrane helix</keyword>
<reference evidence="3" key="1">
    <citation type="submission" date="2019-02" db="EMBL/GenBank/DDBJ databases">
        <title>Complete genome sequence of Rhodoferax sp. Gr-4.</title>
        <authorList>
            <person name="Jin L."/>
        </authorList>
    </citation>
    <scope>NUCLEOTIDE SEQUENCE [LARGE SCALE GENOMIC DNA]</scope>
    <source>
        <strain evidence="3">Gr-4</strain>
    </source>
</reference>
<keyword evidence="1" id="KW-0812">Transmembrane</keyword>
<keyword evidence="3" id="KW-1185">Reference proteome</keyword>
<gene>
    <name evidence="2" type="ORF">EXZ61_17940</name>
</gene>
<name>A0A515ET97_9BURK</name>
<sequence>MNIGLKFINDILTGIDGESYDVGRLLWVLAFLIGMCLEIYSVITGNKFDLQAYGVGVGALLLTGGAALGLKSGTEPGAKKGG</sequence>